<dbReference type="InterPro" id="IPR050745">
    <property type="entry name" value="Multifunctional_regulatory"/>
</dbReference>
<dbReference type="OrthoDB" id="3200163at2759"/>
<dbReference type="InParanoid" id="W3WY48"/>
<dbReference type="PROSITE" id="PS50297">
    <property type="entry name" value="ANK_REP_REGION"/>
    <property type="match status" value="2"/>
</dbReference>
<dbReference type="GeneID" id="19274886"/>
<dbReference type="KEGG" id="pfy:PFICI_09873"/>
<dbReference type="SMART" id="SM00248">
    <property type="entry name" value="ANK"/>
    <property type="match status" value="4"/>
</dbReference>
<dbReference type="OMA" id="CPCSPEG"/>
<dbReference type="EMBL" id="KI912115">
    <property type="protein sequence ID" value="ETS77811.1"/>
    <property type="molecule type" value="Genomic_DNA"/>
</dbReference>
<keyword evidence="1" id="KW-0677">Repeat</keyword>
<dbReference type="PANTHER" id="PTHR24189">
    <property type="entry name" value="MYOTROPHIN"/>
    <property type="match status" value="1"/>
</dbReference>
<dbReference type="PROSITE" id="PS50088">
    <property type="entry name" value="ANK_REPEAT"/>
    <property type="match status" value="2"/>
</dbReference>
<dbReference type="Proteomes" id="UP000030651">
    <property type="component" value="Unassembled WGS sequence"/>
</dbReference>
<keyword evidence="6" id="KW-1185">Reference proteome</keyword>
<feature type="compositionally biased region" description="Basic and acidic residues" evidence="4">
    <location>
        <begin position="151"/>
        <end position="173"/>
    </location>
</feature>
<evidence type="ECO:0000256" key="4">
    <source>
        <dbReference type="SAM" id="MobiDB-lite"/>
    </source>
</evidence>
<dbReference type="HOGENOM" id="CLU_010915_0_0_1"/>
<feature type="repeat" description="ANK" evidence="3">
    <location>
        <begin position="654"/>
        <end position="686"/>
    </location>
</feature>
<dbReference type="InterPro" id="IPR036770">
    <property type="entry name" value="Ankyrin_rpt-contain_sf"/>
</dbReference>
<dbReference type="Pfam" id="PF12796">
    <property type="entry name" value="Ank_2"/>
    <property type="match status" value="1"/>
</dbReference>
<feature type="repeat" description="ANK" evidence="3">
    <location>
        <begin position="507"/>
        <end position="539"/>
    </location>
</feature>
<protein>
    <submittedName>
        <fullName evidence="5">Uncharacterized protein</fullName>
    </submittedName>
</protein>
<feature type="region of interest" description="Disordered" evidence="4">
    <location>
        <begin position="138"/>
        <end position="195"/>
    </location>
</feature>
<dbReference type="Pfam" id="PF13637">
    <property type="entry name" value="Ank_4"/>
    <property type="match status" value="1"/>
</dbReference>
<dbReference type="Gene3D" id="1.25.40.20">
    <property type="entry name" value="Ankyrin repeat-containing domain"/>
    <property type="match status" value="2"/>
</dbReference>
<dbReference type="eggNOG" id="KOG4177">
    <property type="taxonomic scope" value="Eukaryota"/>
</dbReference>
<dbReference type="PANTHER" id="PTHR24189:SF50">
    <property type="entry name" value="ANKYRIN REPEAT AND SOCS BOX PROTEIN 2"/>
    <property type="match status" value="1"/>
</dbReference>
<organism evidence="5 6">
    <name type="scientific">Pestalotiopsis fici (strain W106-1 / CGMCC3.15140)</name>
    <dbReference type="NCBI Taxonomy" id="1229662"/>
    <lineage>
        <taxon>Eukaryota</taxon>
        <taxon>Fungi</taxon>
        <taxon>Dikarya</taxon>
        <taxon>Ascomycota</taxon>
        <taxon>Pezizomycotina</taxon>
        <taxon>Sordariomycetes</taxon>
        <taxon>Xylariomycetidae</taxon>
        <taxon>Amphisphaeriales</taxon>
        <taxon>Sporocadaceae</taxon>
        <taxon>Pestalotiopsis</taxon>
    </lineage>
</organism>
<keyword evidence="2 3" id="KW-0040">ANK repeat</keyword>
<evidence type="ECO:0000256" key="2">
    <source>
        <dbReference type="ARBA" id="ARBA00023043"/>
    </source>
</evidence>
<dbReference type="AlphaFoldDB" id="W3WY48"/>
<dbReference type="InterPro" id="IPR002110">
    <property type="entry name" value="Ankyrin_rpt"/>
</dbReference>
<name>W3WY48_PESFW</name>
<gene>
    <name evidence="5" type="ORF">PFICI_09873</name>
</gene>
<sequence>MAEAVGLVTGLASLAISIAEGAARLRDLYKESKTISQEVESLLEDLKFLTFLVKRLEGLSTLDDHDVSLAISHCRKTVQNVASTLEEMTETLDAAEKKPRKTLSRMRWLSTNKKDLKKLQDLTVVAKLDILSMFSYPHHRRIPTSPPTPETHQRIGKEEEQEQPDRSHSEEVTPRPNTAVSNTLVAGPGRPRQRRTDCTRRACSCTCHIKGQITSRFWNFEYTPLSFILKGCSNPNCTASEYVSELHIALTQLGWHRAITFGLRLTSAAGTYSIRPSLQIKEEVVRYTSRGFELLWRLREGFSDWEEVVQEFREMYQEDKRIIRHVNPAGRGYIGELLWYTPHVSWGSALRVLKVFMAEFKMETGLDDINFLYRMARWIGEGPHLWLFEELLALGFNSCNLPAPSAKMWPEPCDPNWFSEEVTPDPFFLELLAMMVSVDPDFGGTTLLQREILCGSAHSVSELLARAVRNDEINFLGQTALHLAVFNIECAPALISAGYAVDATDRNGTTPLMYACAMGNIDMAKLLISEGASLKIIDKLRHWDFLGYTLARGHYKLASDLAFFIQGIYPDNVKFIGGSLAKRMALSMCFRPSSIPKDFHFEDLFKLDARLDFTFPDGNENTDGNNIMHYWLGLSNAKTLIAHGFTGLDQKNSDGITPLMKCARPWFLDTMDTLIEHGADVNAQDLCGRIPMHYAVTNWPPSRPYSMDDTHVIGSRCIEKLVRAGARPHSHDLCRCACSPKGCTPAKVLGAYFCHPNAFFSFRRLEDTIEWLCLLEENGDAKVMNAQLIQFIRCAQFDEMELTHTCCDGGTGYWASQTLSSEDKEAVVWEEFEGIAQLESHISILEMKSCKELIDAWLHQLRRSHDHYLKRNNFHQWEEILRKATVHKGRPQIKERETYTIDSKKDCFEPPPTVIAEEHHDDGPIRQMVTLLWALEKHVVVRRNANEDPTKLERWYNRRLSWVTGILDCMNISRDLITMKLRERGIHSREKDDGPFAETVIEHFLQSCKLFHLHVGNSNIE</sequence>
<feature type="compositionally biased region" description="Polar residues" evidence="4">
    <location>
        <begin position="175"/>
        <end position="184"/>
    </location>
</feature>
<evidence type="ECO:0000256" key="3">
    <source>
        <dbReference type="PROSITE-ProRule" id="PRU00023"/>
    </source>
</evidence>
<dbReference type="RefSeq" id="XP_007836645.1">
    <property type="nucleotide sequence ID" value="XM_007838454.1"/>
</dbReference>
<evidence type="ECO:0000313" key="6">
    <source>
        <dbReference type="Proteomes" id="UP000030651"/>
    </source>
</evidence>
<reference evidence="6" key="1">
    <citation type="journal article" date="2015" name="BMC Genomics">
        <title>Genomic and transcriptomic analysis of the endophytic fungus Pestalotiopsis fici reveals its lifestyle and high potential for synthesis of natural products.</title>
        <authorList>
            <person name="Wang X."/>
            <person name="Zhang X."/>
            <person name="Liu L."/>
            <person name="Xiang M."/>
            <person name="Wang W."/>
            <person name="Sun X."/>
            <person name="Che Y."/>
            <person name="Guo L."/>
            <person name="Liu G."/>
            <person name="Guo L."/>
            <person name="Wang C."/>
            <person name="Yin W.B."/>
            <person name="Stadler M."/>
            <person name="Zhang X."/>
            <person name="Liu X."/>
        </authorList>
    </citation>
    <scope>NUCLEOTIDE SEQUENCE [LARGE SCALE GENOMIC DNA]</scope>
    <source>
        <strain evidence="6">W106-1 / CGMCC3.15140</strain>
    </source>
</reference>
<proteinExistence type="predicted"/>
<dbReference type="SUPFAM" id="SSF48403">
    <property type="entry name" value="Ankyrin repeat"/>
    <property type="match status" value="1"/>
</dbReference>
<evidence type="ECO:0000313" key="5">
    <source>
        <dbReference type="EMBL" id="ETS77811.1"/>
    </source>
</evidence>
<dbReference type="PRINTS" id="PR01415">
    <property type="entry name" value="ANKYRIN"/>
</dbReference>
<evidence type="ECO:0000256" key="1">
    <source>
        <dbReference type="ARBA" id="ARBA00022737"/>
    </source>
</evidence>
<accession>W3WY48</accession>